<dbReference type="Gene3D" id="3.40.1530.20">
    <property type="entry name" value="Protein of unknown function (DUF1491)"/>
    <property type="match status" value="1"/>
</dbReference>
<gene>
    <name evidence="1" type="ordered locus">MICA_1071</name>
</gene>
<evidence type="ECO:0000313" key="1">
    <source>
        <dbReference type="EMBL" id="AEP09399.1"/>
    </source>
</evidence>
<dbReference type="Proteomes" id="UP000009286">
    <property type="component" value="Chromosome"/>
</dbReference>
<evidence type="ECO:0000313" key="2">
    <source>
        <dbReference type="Proteomes" id="UP000009286"/>
    </source>
</evidence>
<dbReference type="eggNOG" id="COG5447">
    <property type="taxonomic scope" value="Bacteria"/>
</dbReference>
<dbReference type="HOGENOM" id="CLU_146719_1_0_5"/>
<evidence type="ECO:0008006" key="3">
    <source>
        <dbReference type="Google" id="ProtNLM"/>
    </source>
</evidence>
<dbReference type="RefSeq" id="WP_014102622.1">
    <property type="nucleotide sequence ID" value="NC_016026.1"/>
</dbReference>
<accession>G2KN66</accession>
<dbReference type="STRING" id="856793.MICA_1071"/>
<name>G2KN66_MICAA</name>
<keyword evidence="2" id="KW-1185">Reference proteome</keyword>
<dbReference type="InterPro" id="IPR009964">
    <property type="entry name" value="DUF1491"/>
</dbReference>
<dbReference type="Pfam" id="PF07372">
    <property type="entry name" value="DUF1491"/>
    <property type="match status" value="1"/>
</dbReference>
<proteinExistence type="predicted"/>
<sequence>MADDRLPTWLYLEGHLKTLDQQAVYYYIHQRGAPASGLILLKINPLDGTALLMTQQRDLDGVMGWMRLMKGEAVPDAEADAYIRRAMDRDPDLWVIEIEDKNKKNPFEGKVF</sequence>
<dbReference type="AlphaFoldDB" id="G2KN66"/>
<protein>
    <recommendedName>
        <fullName evidence="3">DUF1491 domain-containing protein</fullName>
    </recommendedName>
</protein>
<reference evidence="1 2" key="1">
    <citation type="journal article" date="2011" name="BMC Genomics">
        <title>Genomic insights into an obligate epibiotic bacterial predator: Micavibrio aeruginosavorus ARL-13.</title>
        <authorList>
            <person name="Wang Z."/>
            <person name="Kadouri D."/>
            <person name="Wu M."/>
        </authorList>
    </citation>
    <scope>NUCLEOTIDE SEQUENCE [LARGE SCALE GENOMIC DNA]</scope>
    <source>
        <strain evidence="1 2">ARL-13</strain>
    </source>
</reference>
<organism evidence="1 2">
    <name type="scientific">Micavibrio aeruginosavorus (strain ARL-13)</name>
    <dbReference type="NCBI Taxonomy" id="856793"/>
    <lineage>
        <taxon>Bacteria</taxon>
        <taxon>Pseudomonadati</taxon>
        <taxon>Bdellovibrionota</taxon>
        <taxon>Bdellovibrionia</taxon>
        <taxon>Bdellovibrionales</taxon>
        <taxon>Pseudobdellovibrionaceae</taxon>
        <taxon>Micavibrio</taxon>
    </lineage>
</organism>
<dbReference type="KEGG" id="mai:MICA_1071"/>
<dbReference type="OrthoDB" id="9809136at2"/>
<dbReference type="EMBL" id="CP002382">
    <property type="protein sequence ID" value="AEP09399.1"/>
    <property type="molecule type" value="Genomic_DNA"/>
</dbReference>